<dbReference type="PANTHER" id="PTHR30146:SF109">
    <property type="entry name" value="HTH-TYPE TRANSCRIPTIONAL REGULATOR GALS"/>
    <property type="match status" value="1"/>
</dbReference>
<keyword evidence="2 5" id="KW-0238">DNA-binding</keyword>
<dbReference type="SUPFAM" id="SSF53822">
    <property type="entry name" value="Periplasmic binding protein-like I"/>
    <property type="match status" value="1"/>
</dbReference>
<reference evidence="5 6" key="1">
    <citation type="submission" date="2019-12" db="EMBL/GenBank/DDBJ databases">
        <title>Complete genome sequence of Algicella marina strain 9Alg 56(T) isolated from the red alga Tichocarpus crinitus.</title>
        <authorList>
            <person name="Kim S.-G."/>
            <person name="Nedashkovskaya O.I."/>
        </authorList>
    </citation>
    <scope>NUCLEOTIDE SEQUENCE [LARGE SCALE GENOMIC DNA]</scope>
    <source>
        <strain evidence="5 6">9Alg 56</strain>
    </source>
</reference>
<evidence type="ECO:0000313" key="6">
    <source>
        <dbReference type="Proteomes" id="UP000464495"/>
    </source>
</evidence>
<sequence length="346" mass="37690">MNLKRLSELLELSPTTVSRALNGYPEVNAETRKRVLAAAKSHGYAANTMARRLATGRAMAIGHVVPLAEHDMINPIFADFLAGAGEVYSSSGYNMIVSVVSVEREIEAYQSMAASQNVDGVIVHAPLANDRRFEVLEALGLPFVAHGRGEDAARYSWVDIRNRKAFRQATERFIHCGHRRIGLINGMKSMTFAQRRHAGYCDALSSAGLSVAPELVRHSDMTEPYGYETANEMLDLADPPTAFLASSLMIAFGINRAITERGLMLGRDISVITHDDALPFLPNGGDSPVFASIRSPIRGHGRRAAEILIDLIEERKPGPVTDLWEVEQLDGPSIGPGPFANERATA</sequence>
<proteinExistence type="predicted"/>
<dbReference type="InterPro" id="IPR010982">
    <property type="entry name" value="Lambda_DNA-bd_dom_sf"/>
</dbReference>
<dbReference type="CDD" id="cd01392">
    <property type="entry name" value="HTH_LacI"/>
    <property type="match status" value="1"/>
</dbReference>
<protein>
    <submittedName>
        <fullName evidence="5">LacI family DNA-binding transcriptional regulator</fullName>
    </submittedName>
</protein>
<dbReference type="SUPFAM" id="SSF47413">
    <property type="entry name" value="lambda repressor-like DNA-binding domains"/>
    <property type="match status" value="1"/>
</dbReference>
<accession>A0A6P1T4F5</accession>
<feature type="domain" description="HTH lacI-type" evidence="4">
    <location>
        <begin position="1"/>
        <end position="55"/>
    </location>
</feature>
<evidence type="ECO:0000256" key="3">
    <source>
        <dbReference type="ARBA" id="ARBA00023163"/>
    </source>
</evidence>
<dbReference type="GO" id="GO:0000976">
    <property type="term" value="F:transcription cis-regulatory region binding"/>
    <property type="evidence" value="ECO:0007669"/>
    <property type="project" value="TreeGrafter"/>
</dbReference>
<keyword evidence="1" id="KW-0805">Transcription regulation</keyword>
<dbReference type="RefSeq" id="WP_161863119.1">
    <property type="nucleotide sequence ID" value="NZ_CP046620.1"/>
</dbReference>
<dbReference type="InterPro" id="IPR028082">
    <property type="entry name" value="Peripla_BP_I"/>
</dbReference>
<dbReference type="Proteomes" id="UP000464495">
    <property type="component" value="Chromosome"/>
</dbReference>
<dbReference type="GO" id="GO:0003700">
    <property type="term" value="F:DNA-binding transcription factor activity"/>
    <property type="evidence" value="ECO:0007669"/>
    <property type="project" value="TreeGrafter"/>
</dbReference>
<dbReference type="Pfam" id="PF00532">
    <property type="entry name" value="Peripla_BP_1"/>
    <property type="match status" value="1"/>
</dbReference>
<evidence type="ECO:0000259" key="4">
    <source>
        <dbReference type="PROSITE" id="PS50932"/>
    </source>
</evidence>
<organism evidence="5 6">
    <name type="scientific">Algicella marina</name>
    <dbReference type="NCBI Taxonomy" id="2683284"/>
    <lineage>
        <taxon>Bacteria</taxon>
        <taxon>Pseudomonadati</taxon>
        <taxon>Pseudomonadota</taxon>
        <taxon>Alphaproteobacteria</taxon>
        <taxon>Rhodobacterales</taxon>
        <taxon>Paracoccaceae</taxon>
        <taxon>Algicella</taxon>
    </lineage>
</organism>
<dbReference type="Pfam" id="PF00356">
    <property type="entry name" value="LacI"/>
    <property type="match status" value="1"/>
</dbReference>
<dbReference type="SMART" id="SM00354">
    <property type="entry name" value="HTH_LACI"/>
    <property type="match status" value="1"/>
</dbReference>
<keyword evidence="3" id="KW-0804">Transcription</keyword>
<evidence type="ECO:0000256" key="1">
    <source>
        <dbReference type="ARBA" id="ARBA00023015"/>
    </source>
</evidence>
<dbReference type="Gene3D" id="3.40.50.2300">
    <property type="match status" value="2"/>
</dbReference>
<dbReference type="KEGG" id="amaq:GO499_16035"/>
<keyword evidence="6" id="KW-1185">Reference proteome</keyword>
<dbReference type="InterPro" id="IPR001761">
    <property type="entry name" value="Peripla_BP/Lac1_sug-bd_dom"/>
</dbReference>
<gene>
    <name evidence="5" type="ORF">GO499_16035</name>
</gene>
<dbReference type="CDD" id="cd20010">
    <property type="entry name" value="PBP1_AglR-like"/>
    <property type="match status" value="1"/>
</dbReference>
<dbReference type="PROSITE" id="PS50932">
    <property type="entry name" value="HTH_LACI_2"/>
    <property type="match status" value="1"/>
</dbReference>
<dbReference type="PANTHER" id="PTHR30146">
    <property type="entry name" value="LACI-RELATED TRANSCRIPTIONAL REPRESSOR"/>
    <property type="match status" value="1"/>
</dbReference>
<evidence type="ECO:0000256" key="2">
    <source>
        <dbReference type="ARBA" id="ARBA00023125"/>
    </source>
</evidence>
<dbReference type="Gene3D" id="1.10.260.40">
    <property type="entry name" value="lambda repressor-like DNA-binding domains"/>
    <property type="match status" value="1"/>
</dbReference>
<dbReference type="InterPro" id="IPR000843">
    <property type="entry name" value="HTH_LacI"/>
</dbReference>
<dbReference type="EMBL" id="CP046620">
    <property type="protein sequence ID" value="QHQ36573.1"/>
    <property type="molecule type" value="Genomic_DNA"/>
</dbReference>
<dbReference type="AlphaFoldDB" id="A0A6P1T4F5"/>
<evidence type="ECO:0000313" key="5">
    <source>
        <dbReference type="EMBL" id="QHQ36573.1"/>
    </source>
</evidence>
<name>A0A6P1T4F5_9RHOB</name>